<evidence type="ECO:0000313" key="5">
    <source>
        <dbReference type="Proteomes" id="UP000195953"/>
    </source>
</evidence>
<dbReference type="EMBL" id="LT853885">
    <property type="protein sequence ID" value="SMR02441.1"/>
    <property type="molecule type" value="Genomic_DNA"/>
</dbReference>
<keyword evidence="4" id="KW-1185">Reference proteome</keyword>
<gene>
    <name evidence="3" type="ORF">PD5205_01128</name>
    <name evidence="2" type="ORF">PD885_02876</name>
</gene>
<organism evidence="3 5">
    <name type="scientific">Xanthomonas fragariae</name>
    <dbReference type="NCBI Taxonomy" id="48664"/>
    <lineage>
        <taxon>Bacteria</taxon>
        <taxon>Pseudomonadati</taxon>
        <taxon>Pseudomonadota</taxon>
        <taxon>Gammaproteobacteria</taxon>
        <taxon>Lysobacterales</taxon>
        <taxon>Lysobacteraceae</taxon>
        <taxon>Xanthomonas</taxon>
    </lineage>
</organism>
<evidence type="ECO:0000313" key="2">
    <source>
        <dbReference type="EMBL" id="SMR00104.1"/>
    </source>
</evidence>
<accession>A0A1Y6GT73</accession>
<dbReference type="OrthoDB" id="7025076at2"/>
<proteinExistence type="predicted"/>
<dbReference type="Proteomes" id="UP000195953">
    <property type="component" value="Chromosome 1"/>
</dbReference>
<reference evidence="3 5" key="1">
    <citation type="submission" date="2017-05" db="EMBL/GenBank/DDBJ databases">
        <authorList>
            <person name="Song R."/>
            <person name="Chenine A.L."/>
            <person name="Ruprecht R.M."/>
        </authorList>
    </citation>
    <scope>NUCLEOTIDE SEQUENCE [LARGE SCALE GENOMIC DNA]</scope>
    <source>
        <strain evidence="3">PD5205</strain>
    </source>
</reference>
<dbReference type="RefSeq" id="WP_002811399.1">
    <property type="nucleotide sequence ID" value="NZ_CP016830.1"/>
</dbReference>
<name>A0A1Y6GT73_9XANT</name>
<protein>
    <submittedName>
        <fullName evidence="3">Uncharacterized protein</fullName>
    </submittedName>
</protein>
<dbReference type="AlphaFoldDB" id="A0A1Y6GT73"/>
<dbReference type="Proteomes" id="UP000195877">
    <property type="component" value="Chromosome 1"/>
</dbReference>
<reference evidence="2 4" key="2">
    <citation type="submission" date="2017-05" db="EMBL/GenBank/DDBJ databases">
        <authorList>
            <person name="Blom J."/>
        </authorList>
    </citation>
    <scope>NUCLEOTIDE SEQUENCE [LARGE SCALE GENOMIC DNA]</scope>
    <source>
        <strain evidence="2">PD885</strain>
    </source>
</reference>
<dbReference type="EMBL" id="LT853882">
    <property type="protein sequence ID" value="SMR00104.1"/>
    <property type="molecule type" value="Genomic_DNA"/>
</dbReference>
<dbReference type="KEGG" id="xfr:BER92_05450"/>
<evidence type="ECO:0000313" key="3">
    <source>
        <dbReference type="EMBL" id="SMR02441.1"/>
    </source>
</evidence>
<evidence type="ECO:0000256" key="1">
    <source>
        <dbReference type="SAM" id="MobiDB-lite"/>
    </source>
</evidence>
<evidence type="ECO:0000313" key="4">
    <source>
        <dbReference type="Proteomes" id="UP000195877"/>
    </source>
</evidence>
<dbReference type="GeneID" id="61895183"/>
<feature type="region of interest" description="Disordered" evidence="1">
    <location>
        <begin position="74"/>
        <end position="96"/>
    </location>
</feature>
<sequence length="96" mass="10967">MNLPNDSSLIPVPASKSCELIMRGVAEFKGLKDQRIFLDSLMFQCALLTRMTGGDKEYHAFLDRLRDMSFEELEHITHPRTKQSPSEHEDDMSLPA</sequence>